<dbReference type="EMBL" id="JALJOT010000005">
    <property type="protein sequence ID" value="KAK9914801.1"/>
    <property type="molecule type" value="Genomic_DNA"/>
</dbReference>
<evidence type="ECO:0000256" key="1">
    <source>
        <dbReference type="SAM" id="Phobius"/>
    </source>
</evidence>
<feature type="transmembrane region" description="Helical" evidence="1">
    <location>
        <begin position="50"/>
        <end position="71"/>
    </location>
</feature>
<protein>
    <recommendedName>
        <fullName evidence="4">Prepilin-type N-terminal cleavage/methylation domain-containing protein</fullName>
    </recommendedName>
</protein>
<keyword evidence="1" id="KW-1133">Transmembrane helix</keyword>
<evidence type="ECO:0008006" key="4">
    <source>
        <dbReference type="Google" id="ProtNLM"/>
    </source>
</evidence>
<keyword evidence="1" id="KW-0472">Membrane</keyword>
<sequence length="73" mass="7797">MGMRQACSQPARCSTSALCNSRFLTGTTVPRCNIPQLATSRRQQRMVTRMGLFGLGVPEIAVIAGVAVLIFGV</sequence>
<proteinExistence type="predicted"/>
<evidence type="ECO:0000313" key="3">
    <source>
        <dbReference type="Proteomes" id="UP001491310"/>
    </source>
</evidence>
<comment type="caution">
    <text evidence="2">The sequence shown here is derived from an EMBL/GenBank/DDBJ whole genome shotgun (WGS) entry which is preliminary data.</text>
</comment>
<keyword evidence="3" id="KW-1185">Reference proteome</keyword>
<dbReference type="Proteomes" id="UP001491310">
    <property type="component" value="Unassembled WGS sequence"/>
</dbReference>
<accession>A0ABR2YT58</accession>
<evidence type="ECO:0000313" key="2">
    <source>
        <dbReference type="EMBL" id="KAK9914801.1"/>
    </source>
</evidence>
<keyword evidence="1" id="KW-0812">Transmembrane</keyword>
<name>A0ABR2YT58_9CHLO</name>
<gene>
    <name evidence="2" type="ORF">WJX75_000738</name>
</gene>
<organism evidence="2 3">
    <name type="scientific">Coccomyxa subellipsoidea</name>
    <dbReference type="NCBI Taxonomy" id="248742"/>
    <lineage>
        <taxon>Eukaryota</taxon>
        <taxon>Viridiplantae</taxon>
        <taxon>Chlorophyta</taxon>
        <taxon>core chlorophytes</taxon>
        <taxon>Trebouxiophyceae</taxon>
        <taxon>Trebouxiophyceae incertae sedis</taxon>
        <taxon>Coccomyxaceae</taxon>
        <taxon>Coccomyxa</taxon>
    </lineage>
</organism>
<reference evidence="2 3" key="1">
    <citation type="journal article" date="2024" name="Nat. Commun.">
        <title>Phylogenomics reveals the evolutionary origins of lichenization in chlorophyte algae.</title>
        <authorList>
            <person name="Puginier C."/>
            <person name="Libourel C."/>
            <person name="Otte J."/>
            <person name="Skaloud P."/>
            <person name="Haon M."/>
            <person name="Grisel S."/>
            <person name="Petersen M."/>
            <person name="Berrin J.G."/>
            <person name="Delaux P.M."/>
            <person name="Dal Grande F."/>
            <person name="Keller J."/>
        </authorList>
    </citation>
    <scope>NUCLEOTIDE SEQUENCE [LARGE SCALE GENOMIC DNA]</scope>
    <source>
        <strain evidence="2 3">SAG 216-7</strain>
    </source>
</reference>